<name>A0AA36DNN1_CYLNA</name>
<protein>
    <submittedName>
        <fullName evidence="3">Uncharacterized protein</fullName>
    </submittedName>
</protein>
<reference evidence="3" key="1">
    <citation type="submission" date="2023-07" db="EMBL/GenBank/DDBJ databases">
        <authorList>
            <consortium name="CYATHOMIX"/>
        </authorList>
    </citation>
    <scope>NUCLEOTIDE SEQUENCE</scope>
    <source>
        <strain evidence="3">N/A</strain>
    </source>
</reference>
<dbReference type="AlphaFoldDB" id="A0AA36DNN1"/>
<keyword evidence="4" id="KW-1185">Reference proteome</keyword>
<organism evidence="3 4">
    <name type="scientific">Cylicocyclus nassatus</name>
    <name type="common">Nematode worm</name>
    <dbReference type="NCBI Taxonomy" id="53992"/>
    <lineage>
        <taxon>Eukaryota</taxon>
        <taxon>Metazoa</taxon>
        <taxon>Ecdysozoa</taxon>
        <taxon>Nematoda</taxon>
        <taxon>Chromadorea</taxon>
        <taxon>Rhabditida</taxon>
        <taxon>Rhabditina</taxon>
        <taxon>Rhabditomorpha</taxon>
        <taxon>Strongyloidea</taxon>
        <taxon>Strongylidae</taxon>
        <taxon>Cylicocyclus</taxon>
    </lineage>
</organism>
<dbReference type="Proteomes" id="UP001176961">
    <property type="component" value="Unassembled WGS sequence"/>
</dbReference>
<evidence type="ECO:0000256" key="2">
    <source>
        <dbReference type="SAM" id="SignalP"/>
    </source>
</evidence>
<evidence type="ECO:0000256" key="1">
    <source>
        <dbReference type="SAM" id="MobiDB-lite"/>
    </source>
</evidence>
<accession>A0AA36DNN1</accession>
<feature type="chain" id="PRO_5041430960" evidence="2">
    <location>
        <begin position="18"/>
        <end position="104"/>
    </location>
</feature>
<feature type="compositionally biased region" description="Polar residues" evidence="1">
    <location>
        <begin position="95"/>
        <end position="104"/>
    </location>
</feature>
<feature type="signal peptide" evidence="2">
    <location>
        <begin position="1"/>
        <end position="17"/>
    </location>
</feature>
<feature type="region of interest" description="Disordered" evidence="1">
    <location>
        <begin position="84"/>
        <end position="104"/>
    </location>
</feature>
<evidence type="ECO:0000313" key="4">
    <source>
        <dbReference type="Proteomes" id="UP001176961"/>
    </source>
</evidence>
<sequence>MFSQPFLILILVHLCAAGCLDWLCCWKGNDDDGSCKNVREAKRTAAACVSLCIRRGSCRRHYGYFGEPLPKCRKCIGKCLKKHGLENPYDKPAQGNRTIGSKEE</sequence>
<gene>
    <name evidence="3" type="ORF">CYNAS_LOCUS1320</name>
</gene>
<comment type="caution">
    <text evidence="3">The sequence shown here is derived from an EMBL/GenBank/DDBJ whole genome shotgun (WGS) entry which is preliminary data.</text>
</comment>
<proteinExistence type="predicted"/>
<dbReference type="EMBL" id="CATQJL010000001">
    <property type="protein sequence ID" value="CAJ0589337.1"/>
    <property type="molecule type" value="Genomic_DNA"/>
</dbReference>
<keyword evidence="2" id="KW-0732">Signal</keyword>
<evidence type="ECO:0000313" key="3">
    <source>
        <dbReference type="EMBL" id="CAJ0589337.1"/>
    </source>
</evidence>